<accession>A0ABX9JVB5</accession>
<comment type="caution">
    <text evidence="1">The sequence shown here is derived from an EMBL/GenBank/DDBJ whole genome shotgun (WGS) entry which is preliminary data.</text>
</comment>
<dbReference type="EMBL" id="QUMU01000009">
    <property type="protein sequence ID" value="REG27819.1"/>
    <property type="molecule type" value="Genomic_DNA"/>
</dbReference>
<reference evidence="1 2" key="1">
    <citation type="submission" date="2018-08" db="EMBL/GenBank/DDBJ databases">
        <title>Genomic Encyclopedia of Archaeal and Bacterial Type Strains, Phase II (KMG-II): from individual species to whole genera.</title>
        <authorList>
            <person name="Goeker M."/>
        </authorList>
    </citation>
    <scope>NUCLEOTIDE SEQUENCE [LARGE SCALE GENOMIC DNA]</scope>
    <source>
        <strain evidence="1 2">DSM 2261</strain>
    </source>
</reference>
<proteinExistence type="predicted"/>
<name>A0ABX9JVB5_9BACT</name>
<keyword evidence="2" id="KW-1185">Reference proteome</keyword>
<dbReference type="Proteomes" id="UP000256345">
    <property type="component" value="Unassembled WGS sequence"/>
</dbReference>
<sequence length="202" mass="23051">MSKERKRIDVIVLSQHERVLGQVLGKLNLAQNHFSFLPATTLRTKRVAEHPDFKHKILNTRSCITLTAQDSDPDCFLTVVIVDQPIESDHYSNLFGDFSKNRHVAIITTQGASQIGIPLTDYVRYFIIRYVLGQTILINTHEETRDCMFDKKNHKPDIRLSLRSARLCDDCNLKLRKLSSPNSETAVGACRQLLGHMVLEHN</sequence>
<gene>
    <name evidence="1" type="ORF">ATI61_109156</name>
</gene>
<organism evidence="1 2">
    <name type="scientific">Archangium gephyra</name>
    <dbReference type="NCBI Taxonomy" id="48"/>
    <lineage>
        <taxon>Bacteria</taxon>
        <taxon>Pseudomonadati</taxon>
        <taxon>Myxococcota</taxon>
        <taxon>Myxococcia</taxon>
        <taxon>Myxococcales</taxon>
        <taxon>Cystobacterineae</taxon>
        <taxon>Archangiaceae</taxon>
        <taxon>Archangium</taxon>
    </lineage>
</organism>
<evidence type="ECO:0000313" key="1">
    <source>
        <dbReference type="EMBL" id="REG27819.1"/>
    </source>
</evidence>
<protein>
    <submittedName>
        <fullName evidence="1">Uncharacterized protein</fullName>
    </submittedName>
</protein>
<evidence type="ECO:0000313" key="2">
    <source>
        <dbReference type="Proteomes" id="UP000256345"/>
    </source>
</evidence>